<dbReference type="AlphaFoldDB" id="G4QD29"/>
<evidence type="ECO:0000256" key="1">
    <source>
        <dbReference type="SAM" id="Phobius"/>
    </source>
</evidence>
<dbReference type="KEGG" id="tas:TASI_0055"/>
<dbReference type="Proteomes" id="UP000009284">
    <property type="component" value="Chromosome"/>
</dbReference>
<name>G4QD29_TAYAM</name>
<keyword evidence="1" id="KW-0472">Membrane</keyword>
<dbReference type="EMBL" id="CP003059">
    <property type="protein sequence ID" value="AEP35846.1"/>
    <property type="molecule type" value="Genomic_DNA"/>
</dbReference>
<proteinExistence type="predicted"/>
<keyword evidence="1" id="KW-1133">Transmembrane helix</keyword>
<evidence type="ECO:0000313" key="2">
    <source>
        <dbReference type="EMBL" id="AEP35846.1"/>
    </source>
</evidence>
<feature type="transmembrane region" description="Helical" evidence="1">
    <location>
        <begin position="6"/>
        <end position="24"/>
    </location>
</feature>
<reference evidence="2 3" key="2">
    <citation type="journal article" date="2012" name="PLoS ONE">
        <title>Genomic characterization of the taylorella genus.</title>
        <authorList>
            <person name="Hebert L."/>
            <person name="Moumen B."/>
            <person name="Pons N."/>
            <person name="Duquesne F."/>
            <person name="Breuil M.F."/>
            <person name="Goux D."/>
            <person name="Batto J.M."/>
            <person name="Laugier C."/>
            <person name="Renault P."/>
            <person name="Petry S."/>
        </authorList>
    </citation>
    <scope>NUCLEOTIDE SEQUENCE [LARGE SCALE GENOMIC DNA]</scope>
    <source>
        <strain evidence="2 3">MCE3</strain>
    </source>
</reference>
<organism evidence="2 3">
    <name type="scientific">Taylorella asinigenitalis (strain MCE3)</name>
    <dbReference type="NCBI Taxonomy" id="1008459"/>
    <lineage>
        <taxon>Bacteria</taxon>
        <taxon>Pseudomonadati</taxon>
        <taxon>Pseudomonadota</taxon>
        <taxon>Betaproteobacteria</taxon>
        <taxon>Burkholderiales</taxon>
        <taxon>Alcaligenaceae</taxon>
        <taxon>Taylorella</taxon>
    </lineage>
</organism>
<gene>
    <name evidence="2" type="ordered locus">TASI_0055</name>
</gene>
<sequence>MGKILLLIVLNVLMFIFGMGYFGFSPKDISFQSKHTHVEFKPLQIEILKTQPVANENTNTTNS</sequence>
<dbReference type="HOGENOM" id="CLU_2884407_0_0_4"/>
<dbReference type="RefSeq" id="WP_014110745.1">
    <property type="nucleotide sequence ID" value="NC_016043.1"/>
</dbReference>
<dbReference type="STRING" id="1008459.TASI_0055"/>
<protein>
    <submittedName>
        <fullName evidence="2">Uncharacterized protein</fullName>
    </submittedName>
</protein>
<evidence type="ECO:0000313" key="3">
    <source>
        <dbReference type="Proteomes" id="UP000009284"/>
    </source>
</evidence>
<reference key="1">
    <citation type="submission" date="2011-09" db="EMBL/GenBank/DDBJ databases">
        <title>Genomic characterization of the Taylorella genus.</title>
        <authorList>
            <person name="Hebert L."/>
            <person name="Moumen B."/>
            <person name="Pons N."/>
            <person name="Duquesne F."/>
            <person name="Breuil M.-F."/>
            <person name="Goux D."/>
            <person name="Batto J.-M."/>
            <person name="Renault P."/>
            <person name="Laugier C."/>
            <person name="Petry S."/>
        </authorList>
    </citation>
    <scope>NUCLEOTIDE SEQUENCE</scope>
    <source>
        <strain>MCE3</strain>
    </source>
</reference>
<accession>G4QD29</accession>
<dbReference type="OrthoDB" id="9930067at2"/>
<keyword evidence="1" id="KW-0812">Transmembrane</keyword>
<keyword evidence="3" id="KW-1185">Reference proteome</keyword>